<feature type="compositionally biased region" description="Polar residues" evidence="1">
    <location>
        <begin position="344"/>
        <end position="354"/>
    </location>
</feature>
<protein>
    <submittedName>
        <fullName evidence="2">Uncharacterized protein</fullName>
    </submittedName>
</protein>
<evidence type="ECO:0000313" key="2">
    <source>
        <dbReference type="EMBL" id="THV44107.1"/>
    </source>
</evidence>
<gene>
    <name evidence="2" type="ORF">BGAL_0731g00020</name>
</gene>
<proteinExistence type="predicted"/>
<reference evidence="2 3" key="1">
    <citation type="submission" date="2017-12" db="EMBL/GenBank/DDBJ databases">
        <title>Comparative genomics of Botrytis spp.</title>
        <authorList>
            <person name="Valero-Jimenez C.A."/>
            <person name="Tapia P."/>
            <person name="Veloso J."/>
            <person name="Silva-Moreno E."/>
            <person name="Staats M."/>
            <person name="Valdes J.H."/>
            <person name="Van Kan J.A.L."/>
        </authorList>
    </citation>
    <scope>NUCLEOTIDE SEQUENCE [LARGE SCALE GENOMIC DNA]</scope>
    <source>
        <strain evidence="2 3">MUCL435</strain>
    </source>
</reference>
<keyword evidence="3" id="KW-1185">Reference proteome</keyword>
<feature type="region of interest" description="Disordered" evidence="1">
    <location>
        <begin position="302"/>
        <end position="357"/>
    </location>
</feature>
<dbReference type="EMBL" id="PQXL01000726">
    <property type="protein sequence ID" value="THV44107.1"/>
    <property type="molecule type" value="Genomic_DNA"/>
</dbReference>
<dbReference type="AlphaFoldDB" id="A0A4S8QH62"/>
<organism evidence="2 3">
    <name type="scientific">Botrytis galanthina</name>
    <dbReference type="NCBI Taxonomy" id="278940"/>
    <lineage>
        <taxon>Eukaryota</taxon>
        <taxon>Fungi</taxon>
        <taxon>Dikarya</taxon>
        <taxon>Ascomycota</taxon>
        <taxon>Pezizomycotina</taxon>
        <taxon>Leotiomycetes</taxon>
        <taxon>Helotiales</taxon>
        <taxon>Sclerotiniaceae</taxon>
        <taxon>Botrytis</taxon>
    </lineage>
</organism>
<evidence type="ECO:0000313" key="3">
    <source>
        <dbReference type="Proteomes" id="UP000308671"/>
    </source>
</evidence>
<accession>A0A4S8QH62</accession>
<dbReference type="OrthoDB" id="3560465at2759"/>
<feature type="compositionally biased region" description="Low complexity" evidence="1">
    <location>
        <begin position="303"/>
        <end position="318"/>
    </location>
</feature>
<sequence>MHNRSWATAELEFLESICKIPSNRPLPSVQLQSLFTTEQARHLPGGELHSSEPWFPRSLLVGGFMKQFRRCCVKVDGVTTQPQIRDTAMQVPVQAPQVQQVPVQVPQRLQQVALETPQMPQQVPVEVPQIQQQAPVQAPQGLQQVPILAPIQEPVYQAPRLSLPPGTTRLPAGTVRIPGRSTCFPHHTFLLPDKRILLPNGLILAKITTGTRHNIQRPNPQALQRAAALALARAHLQPPRRHTNMHLPLPRIRQVVGRELQGRAHLNATAIARASAAQFPQYRQRSAAPKPSAPLRTATISHRAAVQVPRQRQRSAAPEPSPRLSAAGSRGKPIILDDDEDASPTISSVPVSASDSRDHTPLFARAFQDLTVDVPGDENSSPTSVVRLVNGRHPLPSSPIVPAGPMALGRILN</sequence>
<name>A0A4S8QH62_9HELO</name>
<dbReference type="Proteomes" id="UP000308671">
    <property type="component" value="Unassembled WGS sequence"/>
</dbReference>
<evidence type="ECO:0000256" key="1">
    <source>
        <dbReference type="SAM" id="MobiDB-lite"/>
    </source>
</evidence>
<comment type="caution">
    <text evidence="2">The sequence shown here is derived from an EMBL/GenBank/DDBJ whole genome shotgun (WGS) entry which is preliminary data.</text>
</comment>